<dbReference type="AlphaFoldDB" id="A0A239CID6"/>
<organism evidence="3 4">
    <name type="scientific">Streptosporangium subroseum</name>
    <dbReference type="NCBI Taxonomy" id="106412"/>
    <lineage>
        <taxon>Bacteria</taxon>
        <taxon>Bacillati</taxon>
        <taxon>Actinomycetota</taxon>
        <taxon>Actinomycetes</taxon>
        <taxon>Streptosporangiales</taxon>
        <taxon>Streptosporangiaceae</taxon>
        <taxon>Streptosporangium</taxon>
    </lineage>
</organism>
<accession>A0A239CID6</accession>
<feature type="domain" description="SGNH hydrolase-type esterase" evidence="2">
    <location>
        <begin position="80"/>
        <end position="252"/>
    </location>
</feature>
<proteinExistence type="predicted"/>
<dbReference type="SUPFAM" id="SSF52266">
    <property type="entry name" value="SGNH hydrolase"/>
    <property type="match status" value="1"/>
</dbReference>
<name>A0A239CID6_9ACTN</name>
<evidence type="ECO:0000313" key="3">
    <source>
        <dbReference type="EMBL" id="SNS19986.1"/>
    </source>
</evidence>
<dbReference type="InterPro" id="IPR036514">
    <property type="entry name" value="SGNH_hydro_sf"/>
</dbReference>
<evidence type="ECO:0000313" key="4">
    <source>
        <dbReference type="Proteomes" id="UP000198282"/>
    </source>
</evidence>
<protein>
    <submittedName>
        <fullName evidence="3">Lysophospholipase L1</fullName>
    </submittedName>
</protein>
<sequence>MSDPVSDPMNGPASDPVNDSSANDPMNGPVSGSASDSMNGSAGDPMNGPVNGSAGDSMNGPVSGSASGPARDRSFSSFVALGDSFTEGLNDPGVNGHFRGWADRVAERLAALDPDFRYANLAVRGKLIDQIVEHQVPRAIEMRPDLVSFCAGGNDLLRPGSDPDRMAKKLAGAVRELRATGAEVLLFTGVDPRDTPIMRRARGTFAIFYMHVRSISELYGCRLVDQWSMQGLRDWRAWSDDRLHMNEEGHRIVAAKICQVLGIDCDDDWRKVWPPREHVDRRAKRREDAQWVREHFGPWLGRRLRGRSSGDAVDPKRPDLRIFP</sequence>
<feature type="compositionally biased region" description="Polar residues" evidence="1">
    <location>
        <begin position="17"/>
        <end position="40"/>
    </location>
</feature>
<dbReference type="Pfam" id="PF13472">
    <property type="entry name" value="Lipase_GDSL_2"/>
    <property type="match status" value="1"/>
</dbReference>
<dbReference type="Gene3D" id="3.40.50.1110">
    <property type="entry name" value="SGNH hydrolase"/>
    <property type="match status" value="1"/>
</dbReference>
<feature type="region of interest" description="Disordered" evidence="1">
    <location>
        <begin position="1"/>
        <end position="71"/>
    </location>
</feature>
<dbReference type="PANTHER" id="PTHR43784">
    <property type="entry name" value="GDSL-LIKE LIPASE/ACYLHYDROLASE, PUTATIVE (AFU_ORTHOLOGUE AFUA_2G00820)-RELATED"/>
    <property type="match status" value="1"/>
</dbReference>
<dbReference type="InterPro" id="IPR013830">
    <property type="entry name" value="SGNH_hydro"/>
</dbReference>
<evidence type="ECO:0000259" key="2">
    <source>
        <dbReference type="Pfam" id="PF13472"/>
    </source>
</evidence>
<dbReference type="PANTHER" id="PTHR43784:SF2">
    <property type="entry name" value="GDSL-LIKE LIPASE_ACYLHYDROLASE, PUTATIVE (AFU_ORTHOLOGUE AFUA_2G00820)-RELATED"/>
    <property type="match status" value="1"/>
</dbReference>
<dbReference type="Proteomes" id="UP000198282">
    <property type="component" value="Unassembled WGS sequence"/>
</dbReference>
<gene>
    <name evidence="3" type="ORF">SAMN05216276_1005231</name>
</gene>
<feature type="compositionally biased region" description="Polar residues" evidence="1">
    <location>
        <begin position="54"/>
        <end position="66"/>
    </location>
</feature>
<reference evidence="3 4" key="1">
    <citation type="submission" date="2017-06" db="EMBL/GenBank/DDBJ databases">
        <authorList>
            <person name="Kim H.J."/>
            <person name="Triplett B.A."/>
        </authorList>
    </citation>
    <scope>NUCLEOTIDE SEQUENCE [LARGE SCALE GENOMIC DNA]</scope>
    <source>
        <strain evidence="3 4">CGMCC 4.2132</strain>
    </source>
</reference>
<evidence type="ECO:0000256" key="1">
    <source>
        <dbReference type="SAM" id="MobiDB-lite"/>
    </source>
</evidence>
<dbReference type="EMBL" id="FZOD01000005">
    <property type="protein sequence ID" value="SNS19986.1"/>
    <property type="molecule type" value="Genomic_DNA"/>
</dbReference>
<dbReference type="CDD" id="cd01832">
    <property type="entry name" value="SGNH_hydrolase_like_1"/>
    <property type="match status" value="1"/>
</dbReference>
<dbReference type="InterPro" id="IPR053140">
    <property type="entry name" value="GDSL_Rv0518-like"/>
</dbReference>
<keyword evidence="4" id="KW-1185">Reference proteome</keyword>